<organism evidence="2 3">
    <name type="scientific">Polyangium jinanense</name>
    <dbReference type="NCBI Taxonomy" id="2829994"/>
    <lineage>
        <taxon>Bacteria</taxon>
        <taxon>Pseudomonadati</taxon>
        <taxon>Myxococcota</taxon>
        <taxon>Polyangia</taxon>
        <taxon>Polyangiales</taxon>
        <taxon>Polyangiaceae</taxon>
        <taxon>Polyangium</taxon>
    </lineage>
</organism>
<dbReference type="AlphaFoldDB" id="A0A9X3X9A2"/>
<dbReference type="RefSeq" id="WP_272423303.1">
    <property type="nucleotide sequence ID" value="NZ_JAGTJJ010000015.1"/>
</dbReference>
<comment type="caution">
    <text evidence="2">The sequence shown here is derived from an EMBL/GenBank/DDBJ whole genome shotgun (WGS) entry which is preliminary data.</text>
</comment>
<protein>
    <recommendedName>
        <fullName evidence="1">DUF6892 domain-containing protein</fullName>
    </recommendedName>
</protein>
<evidence type="ECO:0000313" key="3">
    <source>
        <dbReference type="Proteomes" id="UP001151081"/>
    </source>
</evidence>
<dbReference type="EMBL" id="JAGTJJ010000015">
    <property type="protein sequence ID" value="MDC3983716.1"/>
    <property type="molecule type" value="Genomic_DNA"/>
</dbReference>
<reference evidence="2 3" key="1">
    <citation type="submission" date="2021-04" db="EMBL/GenBank/DDBJ databases">
        <title>Genome analysis of Polyangium sp.</title>
        <authorList>
            <person name="Li Y."/>
            <person name="Wang J."/>
        </authorList>
    </citation>
    <scope>NUCLEOTIDE SEQUENCE [LARGE SCALE GENOMIC DNA]</scope>
    <source>
        <strain evidence="2 3">SDU14</strain>
    </source>
</reference>
<proteinExistence type="predicted"/>
<dbReference type="Pfam" id="PF21832">
    <property type="entry name" value="DUF6892"/>
    <property type="match status" value="1"/>
</dbReference>
<dbReference type="InterPro" id="IPR054187">
    <property type="entry name" value="DUF6892"/>
</dbReference>
<dbReference type="InterPro" id="IPR032675">
    <property type="entry name" value="LRR_dom_sf"/>
</dbReference>
<evidence type="ECO:0000259" key="1">
    <source>
        <dbReference type="Pfam" id="PF21832"/>
    </source>
</evidence>
<dbReference type="Proteomes" id="UP001151081">
    <property type="component" value="Unassembled WGS sequence"/>
</dbReference>
<keyword evidence="3" id="KW-1185">Reference proteome</keyword>
<gene>
    <name evidence="2" type="ORF">KEG57_24620</name>
</gene>
<evidence type="ECO:0000313" key="2">
    <source>
        <dbReference type="EMBL" id="MDC3983716.1"/>
    </source>
</evidence>
<accession>A0A9X3X9A2</accession>
<sequence>MTTKKAAPKKAADKDESRIVFPDPGLHIAVLGALMEAEAVNQERVEAKLEGIEGDDDTVRLQAAMARLQSIKLDRKKVARLERLDFDGGNEIYMMMEHGAGIYTGGEDDAYSLRSLAGIGALEALETLDLDGHGFFDELRDLRPLEGLAKLTDLTLTGDWTHAASLETLPKLANLDVRLGSVDDPAVLDRLAARGVEVLR</sequence>
<dbReference type="Gene3D" id="3.80.10.10">
    <property type="entry name" value="Ribonuclease Inhibitor"/>
    <property type="match status" value="1"/>
</dbReference>
<feature type="domain" description="DUF6892" evidence="1">
    <location>
        <begin position="20"/>
        <end position="198"/>
    </location>
</feature>
<name>A0A9X3X9A2_9BACT</name>